<name>A0A288Q8M4_9LACO</name>
<dbReference type="GO" id="GO:0016020">
    <property type="term" value="C:membrane"/>
    <property type="evidence" value="ECO:0007669"/>
    <property type="project" value="InterPro"/>
</dbReference>
<organism evidence="1 2">
    <name type="scientific">Weissella soli</name>
    <dbReference type="NCBI Taxonomy" id="155866"/>
    <lineage>
        <taxon>Bacteria</taxon>
        <taxon>Bacillati</taxon>
        <taxon>Bacillota</taxon>
        <taxon>Bacilli</taxon>
        <taxon>Lactobacillales</taxon>
        <taxon>Lactobacillaceae</taxon>
        <taxon>Weissella</taxon>
    </lineage>
</organism>
<protein>
    <submittedName>
        <fullName evidence="1">YggT family protein</fullName>
    </submittedName>
</protein>
<comment type="caution">
    <text evidence="1">The sequence shown here is derived from an EMBL/GenBank/DDBJ whole genome shotgun (WGS) entry which is preliminary data.</text>
</comment>
<keyword evidence="2" id="KW-1185">Reference proteome</keyword>
<dbReference type="Proteomes" id="UP000254912">
    <property type="component" value="Unassembled WGS sequence"/>
</dbReference>
<dbReference type="InterPro" id="IPR003425">
    <property type="entry name" value="CCB3/YggT"/>
</dbReference>
<dbReference type="GeneID" id="94545688"/>
<dbReference type="Pfam" id="PF02325">
    <property type="entry name" value="CCB3_YggT"/>
    <property type="match status" value="1"/>
</dbReference>
<dbReference type="RefSeq" id="WP_070229766.1">
    <property type="nucleotide sequence ID" value="NZ_BJYO01000002.1"/>
</dbReference>
<dbReference type="AlphaFoldDB" id="A0A288Q8M4"/>
<dbReference type="EMBL" id="QRAS01000001">
    <property type="protein sequence ID" value="RDL11694.1"/>
    <property type="molecule type" value="Genomic_DNA"/>
</dbReference>
<sequence>MLVLIKLVYYVIEGLEMIIILAALMSWLPGATDSKLGRIVNRIAGLIVDPVRRIMPRTSFIDFSPLVAILLLQAAQLGLTAIVRVLIGGY</sequence>
<reference evidence="1 2" key="1">
    <citation type="submission" date="2018-07" db="EMBL/GenBank/DDBJ databases">
        <title>Genomic Encyclopedia of Type Strains, Phase III (KMG-III): the genomes of soil and plant-associated and newly described type strains.</title>
        <authorList>
            <person name="Whitman W."/>
        </authorList>
    </citation>
    <scope>NUCLEOTIDE SEQUENCE [LARGE SCALE GENOMIC DNA]</scope>
    <source>
        <strain evidence="1 2">CECT 7031</strain>
    </source>
</reference>
<evidence type="ECO:0000313" key="2">
    <source>
        <dbReference type="Proteomes" id="UP000254912"/>
    </source>
</evidence>
<proteinExistence type="predicted"/>
<dbReference type="KEGG" id="wso:WSWS_00483"/>
<accession>A0A288Q8M4</accession>
<evidence type="ECO:0000313" key="1">
    <source>
        <dbReference type="EMBL" id="RDL11694.1"/>
    </source>
</evidence>
<gene>
    <name evidence="1" type="ORF">DFP99_0112</name>
</gene>
<dbReference type="OrthoDB" id="47652at2"/>